<evidence type="ECO:0000313" key="2">
    <source>
        <dbReference type="Proteomes" id="UP000050761"/>
    </source>
</evidence>
<dbReference type="PANTHER" id="PTHR45786">
    <property type="entry name" value="DNA BINDING PROTEIN-LIKE"/>
    <property type="match status" value="1"/>
</dbReference>
<protein>
    <submittedName>
        <fullName evidence="3">Helitron_like_N domain-containing protein</fullName>
    </submittedName>
</protein>
<feature type="compositionally biased region" description="Basic and acidic residues" evidence="1">
    <location>
        <begin position="132"/>
        <end position="141"/>
    </location>
</feature>
<sequence length="356" mass="41015">LEEKKLKKLGQDHIMSHGKFSADFNETRSIMLHSQWEAECCKLKSVKSKEHGKRKSTSVESTAARDQCFHEGTPLEKKLHAVADLRNNEENEGGVSGPCLQQNLQFMVERFNEQSQRRRYIHMNRLSEEARSQHLSLDHNDHRSRRITIPGGRGEDRLRNTLARRTARSRPFKSAIFSEDSGFPDRDNLQEMNIQCVHCEALHFQAEKKSRSNEFDQCCNFGNGGDPFIFPVMRELFEGDTQECREFRANIRNYNNAFAMASLSAKVSLPRGPGPYCFRIHGQVYHTLHRLASSQQRPKSYAQLYFLDSEQACRERLAHPANRGCSRATMLRIQQGLNLVNPFIHSFKMMAEVIAE</sequence>
<evidence type="ECO:0000313" key="3">
    <source>
        <dbReference type="WBParaSite" id="HPBE_0001536701-mRNA-1"/>
    </source>
</evidence>
<name>A0A183G270_HELPZ</name>
<feature type="region of interest" description="Disordered" evidence="1">
    <location>
        <begin position="47"/>
        <end position="67"/>
    </location>
</feature>
<dbReference type="PANTHER" id="PTHR45786:SF74">
    <property type="entry name" value="ATP-DEPENDENT DNA HELICASE"/>
    <property type="match status" value="1"/>
</dbReference>
<proteinExistence type="predicted"/>
<feature type="region of interest" description="Disordered" evidence="1">
    <location>
        <begin position="132"/>
        <end position="155"/>
    </location>
</feature>
<accession>A0A183G270</accession>
<dbReference type="AlphaFoldDB" id="A0A183G270"/>
<evidence type="ECO:0000256" key="1">
    <source>
        <dbReference type="SAM" id="MobiDB-lite"/>
    </source>
</evidence>
<reference evidence="3" key="1">
    <citation type="submission" date="2019-09" db="UniProtKB">
        <authorList>
            <consortium name="WormBaseParasite"/>
        </authorList>
    </citation>
    <scope>IDENTIFICATION</scope>
</reference>
<keyword evidence="2" id="KW-1185">Reference proteome</keyword>
<feature type="compositionally biased region" description="Basic residues" evidence="1">
    <location>
        <begin position="47"/>
        <end position="56"/>
    </location>
</feature>
<dbReference type="WBParaSite" id="HPBE_0001536701-mRNA-1">
    <property type="protein sequence ID" value="HPBE_0001536701-mRNA-1"/>
    <property type="gene ID" value="HPBE_0001536701"/>
</dbReference>
<organism evidence="2 3">
    <name type="scientific">Heligmosomoides polygyrus</name>
    <name type="common">Parasitic roundworm</name>
    <dbReference type="NCBI Taxonomy" id="6339"/>
    <lineage>
        <taxon>Eukaryota</taxon>
        <taxon>Metazoa</taxon>
        <taxon>Ecdysozoa</taxon>
        <taxon>Nematoda</taxon>
        <taxon>Chromadorea</taxon>
        <taxon>Rhabditida</taxon>
        <taxon>Rhabditina</taxon>
        <taxon>Rhabditomorpha</taxon>
        <taxon>Strongyloidea</taxon>
        <taxon>Heligmosomidae</taxon>
        <taxon>Heligmosomoides</taxon>
    </lineage>
</organism>
<dbReference type="Proteomes" id="UP000050761">
    <property type="component" value="Unassembled WGS sequence"/>
</dbReference>